<organism evidence="1 2">
    <name type="scientific">Noviherbaspirillum sedimenti</name>
    <dbReference type="NCBI Taxonomy" id="2320865"/>
    <lineage>
        <taxon>Bacteria</taxon>
        <taxon>Pseudomonadati</taxon>
        <taxon>Pseudomonadota</taxon>
        <taxon>Betaproteobacteria</taxon>
        <taxon>Burkholderiales</taxon>
        <taxon>Oxalobacteraceae</taxon>
        <taxon>Noviherbaspirillum</taxon>
    </lineage>
</organism>
<dbReference type="OrthoDB" id="8970695at2"/>
<dbReference type="RefSeq" id="WP_119786017.1">
    <property type="nucleotide sequence ID" value="NZ_QYUQ01000002.1"/>
</dbReference>
<proteinExistence type="predicted"/>
<dbReference type="Pfam" id="PF12085">
    <property type="entry name" value="DUF3562"/>
    <property type="match status" value="1"/>
</dbReference>
<gene>
    <name evidence="1" type="ORF">D3878_13800</name>
</gene>
<name>A0A3A3GJN0_9BURK</name>
<comment type="caution">
    <text evidence="1">The sequence shown here is derived from an EMBL/GenBank/DDBJ whole genome shotgun (WGS) entry which is preliminary data.</text>
</comment>
<dbReference type="AlphaFoldDB" id="A0A3A3GJN0"/>
<sequence length="114" mass="12821">MKYHRRSTAATLGVARPRLRFRQSTVTRRRPAPDVLYGDAAERGKHQRCIQALAESTAWPLLVIVPVYEMVLAEMRPLARITEYLPIFVSRRVRHLLRPDGAAVPLQASSSSSG</sequence>
<evidence type="ECO:0000313" key="2">
    <source>
        <dbReference type="Proteomes" id="UP000266327"/>
    </source>
</evidence>
<protein>
    <submittedName>
        <fullName evidence="1">DUF3562 domain-containing protein</fullName>
    </submittedName>
</protein>
<reference evidence="2" key="1">
    <citation type="submission" date="2018-09" db="EMBL/GenBank/DDBJ databases">
        <authorList>
            <person name="Zhu H."/>
        </authorList>
    </citation>
    <scope>NUCLEOTIDE SEQUENCE [LARGE SCALE GENOMIC DNA]</scope>
    <source>
        <strain evidence="2">K1S02-23</strain>
    </source>
</reference>
<dbReference type="EMBL" id="QYUQ01000002">
    <property type="protein sequence ID" value="RJG02516.1"/>
    <property type="molecule type" value="Genomic_DNA"/>
</dbReference>
<dbReference type="Proteomes" id="UP000266327">
    <property type="component" value="Unassembled WGS sequence"/>
</dbReference>
<keyword evidence="2" id="KW-1185">Reference proteome</keyword>
<evidence type="ECO:0000313" key="1">
    <source>
        <dbReference type="EMBL" id="RJG02516.1"/>
    </source>
</evidence>
<dbReference type="InterPro" id="IPR021945">
    <property type="entry name" value="DUF3562"/>
</dbReference>
<accession>A0A3A3GJN0</accession>